<proteinExistence type="predicted"/>
<accession>A0A133XJ61</accession>
<comment type="caution">
    <text evidence="1">The sequence shown here is derived from an EMBL/GenBank/DDBJ whole genome shotgun (WGS) entry which is preliminary data.</text>
</comment>
<name>A0A133XJ61_9RHOO</name>
<dbReference type="EMBL" id="LODL01000019">
    <property type="protein sequence ID" value="KXB30984.1"/>
    <property type="molecule type" value="Genomic_DNA"/>
</dbReference>
<sequence length="72" mass="7374">MAQTGGDNAAVGERLCRAVNGPVNLARIVGNQHQIDASGQRLGRHPAEADVVDGAHVQIVGNQHAFVIPGAA</sequence>
<keyword evidence="2" id="KW-1185">Reference proteome</keyword>
<evidence type="ECO:0000313" key="1">
    <source>
        <dbReference type="EMBL" id="KXB30984.1"/>
    </source>
</evidence>
<organism evidence="1 2">
    <name type="scientific">Dechloromonas denitrificans</name>
    <dbReference type="NCBI Taxonomy" id="281362"/>
    <lineage>
        <taxon>Bacteria</taxon>
        <taxon>Pseudomonadati</taxon>
        <taxon>Pseudomonadota</taxon>
        <taxon>Betaproteobacteria</taxon>
        <taxon>Rhodocyclales</taxon>
        <taxon>Azonexaceae</taxon>
        <taxon>Dechloromonas</taxon>
    </lineage>
</organism>
<reference evidence="1 2" key="1">
    <citation type="submission" date="2015-12" db="EMBL/GenBank/DDBJ databases">
        <title>Nitrous oxide reduction kinetics distinguish bacteria harboring typical versus atypical NosZ.</title>
        <authorList>
            <person name="Yoon S."/>
            <person name="Nissen S."/>
            <person name="Park D."/>
            <person name="Sanford R.A."/>
            <person name="Loeffler F.E."/>
        </authorList>
    </citation>
    <scope>NUCLEOTIDE SEQUENCE [LARGE SCALE GENOMIC DNA]</scope>
    <source>
        <strain evidence="1 2">ATCC BAA-841</strain>
    </source>
</reference>
<protein>
    <submittedName>
        <fullName evidence="1">Uncharacterized protein</fullName>
    </submittedName>
</protein>
<dbReference type="Proteomes" id="UP000070186">
    <property type="component" value="Unassembled WGS sequence"/>
</dbReference>
<dbReference type="STRING" id="281362.AT959_09765"/>
<dbReference type="AlphaFoldDB" id="A0A133XJ61"/>
<evidence type="ECO:0000313" key="2">
    <source>
        <dbReference type="Proteomes" id="UP000070186"/>
    </source>
</evidence>
<gene>
    <name evidence="1" type="ORF">AT959_09765</name>
</gene>